<name>A0A6A7XX60_9HYPH</name>
<feature type="compositionally biased region" description="Basic and acidic residues" evidence="2">
    <location>
        <begin position="162"/>
        <end position="173"/>
    </location>
</feature>
<reference evidence="3 4" key="1">
    <citation type="submission" date="2019-09" db="EMBL/GenBank/DDBJ databases">
        <title>Segnochrobactrum spirostomi gen. nov., sp. nov., isolated from the ciliate Spirostomum cf. yagiui and description of a novel family, Segnochrobactraceae fam. nov. within the order Rhizobiales of the class Alphaproteobacteria.</title>
        <authorList>
            <person name="Akter S."/>
            <person name="Shazib S.U.A."/>
            <person name="Shin M.K."/>
        </authorList>
    </citation>
    <scope>NUCLEOTIDE SEQUENCE [LARGE SCALE GENOMIC DNA]</scope>
    <source>
        <strain evidence="3 4">Sp-1</strain>
    </source>
</reference>
<dbReference type="AlphaFoldDB" id="A0A6A7XX60"/>
<evidence type="ECO:0000256" key="1">
    <source>
        <dbReference type="SAM" id="Coils"/>
    </source>
</evidence>
<feature type="region of interest" description="Disordered" evidence="2">
    <location>
        <begin position="154"/>
        <end position="216"/>
    </location>
</feature>
<accession>A0A6A7XX60</accession>
<dbReference type="RefSeq" id="WP_153477464.1">
    <property type="nucleotide sequence ID" value="NZ_VWNA01000001.1"/>
</dbReference>
<gene>
    <name evidence="3" type="ORF">F0357_00255</name>
</gene>
<feature type="compositionally biased region" description="Basic and acidic residues" evidence="2">
    <location>
        <begin position="107"/>
        <end position="120"/>
    </location>
</feature>
<dbReference type="EMBL" id="VWNA01000001">
    <property type="protein sequence ID" value="MQT11134.1"/>
    <property type="molecule type" value="Genomic_DNA"/>
</dbReference>
<evidence type="ECO:0000313" key="4">
    <source>
        <dbReference type="Proteomes" id="UP000332515"/>
    </source>
</evidence>
<dbReference type="Proteomes" id="UP000332515">
    <property type="component" value="Unassembled WGS sequence"/>
</dbReference>
<organism evidence="3 4">
    <name type="scientific">Segnochrobactrum spirostomi</name>
    <dbReference type="NCBI Taxonomy" id="2608987"/>
    <lineage>
        <taxon>Bacteria</taxon>
        <taxon>Pseudomonadati</taxon>
        <taxon>Pseudomonadota</taxon>
        <taxon>Alphaproteobacteria</taxon>
        <taxon>Hyphomicrobiales</taxon>
        <taxon>Segnochrobactraceae</taxon>
        <taxon>Segnochrobactrum</taxon>
    </lineage>
</organism>
<keyword evidence="4" id="KW-1185">Reference proteome</keyword>
<evidence type="ECO:0000313" key="3">
    <source>
        <dbReference type="EMBL" id="MQT11134.1"/>
    </source>
</evidence>
<sequence length="216" mass="21977">MSTSVSSVSAAKLDALTRERDAALKALEEAQKARDAAAAKTQQAIVDRDTQQIADLQAQQAVSEISASDDTASATRKPAALIDVSTLKASVDAADARPPSPTSAAPDSRDGSLNDVRDDVNTLADALSRGDSDAALSASGSLSQSVRHALTVALSSPAGDVSDAKGPIDKEPIGKSVTPGGAEAADRQRDARSARAEKAYQDQMTAPDANPLGIAG</sequence>
<feature type="region of interest" description="Disordered" evidence="2">
    <location>
        <begin position="89"/>
        <end position="120"/>
    </location>
</feature>
<proteinExistence type="predicted"/>
<comment type="caution">
    <text evidence="3">The sequence shown here is derived from an EMBL/GenBank/DDBJ whole genome shotgun (WGS) entry which is preliminary data.</text>
</comment>
<feature type="coiled-coil region" evidence="1">
    <location>
        <begin position="13"/>
        <end position="40"/>
    </location>
</feature>
<feature type="compositionally biased region" description="Basic and acidic residues" evidence="2">
    <location>
        <begin position="184"/>
        <end position="200"/>
    </location>
</feature>
<evidence type="ECO:0000256" key="2">
    <source>
        <dbReference type="SAM" id="MobiDB-lite"/>
    </source>
</evidence>
<keyword evidence="1" id="KW-0175">Coiled coil</keyword>
<protein>
    <submittedName>
        <fullName evidence="3">Uncharacterized protein</fullName>
    </submittedName>
</protein>